<dbReference type="PANTHER" id="PTHR43343:SF6">
    <property type="entry name" value="PROTEASE DO-LIKE 5, CHLOROPLASTIC ISOFORM X1"/>
    <property type="match status" value="1"/>
</dbReference>
<evidence type="ECO:0000313" key="5">
    <source>
        <dbReference type="Proteomes" id="UP001491310"/>
    </source>
</evidence>
<comment type="similarity">
    <text evidence="1">Belongs to the peptidase S1C family.</text>
</comment>
<evidence type="ECO:0008006" key="6">
    <source>
        <dbReference type="Google" id="ProtNLM"/>
    </source>
</evidence>
<evidence type="ECO:0000256" key="2">
    <source>
        <dbReference type="ARBA" id="ARBA00022670"/>
    </source>
</evidence>
<dbReference type="InterPro" id="IPR009003">
    <property type="entry name" value="Peptidase_S1_PA"/>
</dbReference>
<dbReference type="InterPro" id="IPR001940">
    <property type="entry name" value="Peptidase_S1C"/>
</dbReference>
<dbReference type="Gene3D" id="2.40.10.10">
    <property type="entry name" value="Trypsin-like serine proteases"/>
    <property type="match status" value="2"/>
</dbReference>
<dbReference type="Proteomes" id="UP001491310">
    <property type="component" value="Unassembled WGS sequence"/>
</dbReference>
<gene>
    <name evidence="4" type="ORF">WJX75_005852</name>
</gene>
<dbReference type="InterPro" id="IPR051201">
    <property type="entry name" value="Chloro_Bact_Ser_Proteases"/>
</dbReference>
<proteinExistence type="inferred from homology"/>
<organism evidence="4 5">
    <name type="scientific">Coccomyxa subellipsoidea</name>
    <dbReference type="NCBI Taxonomy" id="248742"/>
    <lineage>
        <taxon>Eukaryota</taxon>
        <taxon>Viridiplantae</taxon>
        <taxon>Chlorophyta</taxon>
        <taxon>core chlorophytes</taxon>
        <taxon>Trebouxiophyceae</taxon>
        <taxon>Trebouxiophyceae incertae sedis</taxon>
        <taxon>Coccomyxaceae</taxon>
        <taxon>Coccomyxa</taxon>
    </lineage>
</organism>
<comment type="caution">
    <text evidence="4">The sequence shown here is derived from an EMBL/GenBank/DDBJ whole genome shotgun (WGS) entry which is preliminary data.</text>
</comment>
<keyword evidence="3" id="KW-0378">Hydrolase</keyword>
<reference evidence="4 5" key="1">
    <citation type="journal article" date="2024" name="Nat. Commun.">
        <title>Phylogenomics reveals the evolutionary origins of lichenization in chlorophyte algae.</title>
        <authorList>
            <person name="Puginier C."/>
            <person name="Libourel C."/>
            <person name="Otte J."/>
            <person name="Skaloud P."/>
            <person name="Haon M."/>
            <person name="Grisel S."/>
            <person name="Petersen M."/>
            <person name="Berrin J.G."/>
            <person name="Delaux P.M."/>
            <person name="Dal Grande F."/>
            <person name="Keller J."/>
        </authorList>
    </citation>
    <scope>NUCLEOTIDE SEQUENCE [LARGE SCALE GENOMIC DNA]</scope>
    <source>
        <strain evidence="4 5">SAG 216-7</strain>
    </source>
</reference>
<dbReference type="InterPro" id="IPR043504">
    <property type="entry name" value="Peptidase_S1_PA_chymotrypsin"/>
</dbReference>
<accession>A0ABR2YM94</accession>
<name>A0ABR2YM94_9CHLO</name>
<dbReference type="EMBL" id="JALJOT010000009">
    <property type="protein sequence ID" value="KAK9907552.1"/>
    <property type="molecule type" value="Genomic_DNA"/>
</dbReference>
<sequence>MRCCVASEEKTGSLSEIEAPLADRRTCLGILAGLALASSIARPAHAAIVDEDVASRVFDLASFSVVSISDFQVKDGVEVEEGTGSGIVWDRVGPHIVTNYHCIAKLAKDTTNTQRTVVGVEGPDGKLSQWPARIVATDASHDLAVLQIDAPPDTLQPIKLGSSKGLKVGQSVFAIGNPRGLSRTMTAGVVSGLNRAIPSPVNTLTYGAIQTDAPINGGSSGGALLDSGGRLVGISTATFSRKGTGRGSGVNFALPSDLVLDIVPKLIVYGNPTGRGLG</sequence>
<keyword evidence="2" id="KW-0645">Protease</keyword>
<protein>
    <recommendedName>
        <fullName evidence="6">Trypsin-like serine protease</fullName>
    </recommendedName>
</protein>
<dbReference type="PRINTS" id="PR00834">
    <property type="entry name" value="PROTEASES2C"/>
</dbReference>
<keyword evidence="5" id="KW-1185">Reference proteome</keyword>
<evidence type="ECO:0000313" key="4">
    <source>
        <dbReference type="EMBL" id="KAK9907552.1"/>
    </source>
</evidence>
<evidence type="ECO:0000256" key="3">
    <source>
        <dbReference type="ARBA" id="ARBA00022801"/>
    </source>
</evidence>
<dbReference type="Pfam" id="PF13365">
    <property type="entry name" value="Trypsin_2"/>
    <property type="match status" value="1"/>
</dbReference>
<dbReference type="SUPFAM" id="SSF50494">
    <property type="entry name" value="Trypsin-like serine proteases"/>
    <property type="match status" value="1"/>
</dbReference>
<dbReference type="PANTHER" id="PTHR43343">
    <property type="entry name" value="PEPTIDASE S12"/>
    <property type="match status" value="1"/>
</dbReference>
<evidence type="ECO:0000256" key="1">
    <source>
        <dbReference type="ARBA" id="ARBA00010541"/>
    </source>
</evidence>